<organism evidence="1 2">
    <name type="scientific">Nocardioides vastitatis</name>
    <dbReference type="NCBI Taxonomy" id="2568655"/>
    <lineage>
        <taxon>Bacteria</taxon>
        <taxon>Bacillati</taxon>
        <taxon>Actinomycetota</taxon>
        <taxon>Actinomycetes</taxon>
        <taxon>Propionibacteriales</taxon>
        <taxon>Nocardioidaceae</taxon>
        <taxon>Nocardioides</taxon>
    </lineage>
</organism>
<dbReference type="EMBL" id="JBHSNS010000010">
    <property type="protein sequence ID" value="MFC5730725.1"/>
    <property type="molecule type" value="Genomic_DNA"/>
</dbReference>
<comment type="caution">
    <text evidence="1">The sequence shown here is derived from an EMBL/GenBank/DDBJ whole genome shotgun (WGS) entry which is preliminary data.</text>
</comment>
<evidence type="ECO:0008006" key="3">
    <source>
        <dbReference type="Google" id="ProtNLM"/>
    </source>
</evidence>
<dbReference type="Proteomes" id="UP001596072">
    <property type="component" value="Unassembled WGS sequence"/>
</dbReference>
<sequence length="94" mass="9523">MTLRLDAGAAEIIAGGHDDAAAKIDEAAPSAPKKVDAGYGGVHVAEILAAVSETAGEIAAINTGIALLVRDCADDYGRTEQAIAAEFDRMGRLG</sequence>
<keyword evidence="2" id="KW-1185">Reference proteome</keyword>
<evidence type="ECO:0000313" key="2">
    <source>
        <dbReference type="Proteomes" id="UP001596072"/>
    </source>
</evidence>
<accession>A0ABW0ZQG1</accession>
<protein>
    <recommendedName>
        <fullName evidence="3">ESX-1 secretion-associated protein</fullName>
    </recommendedName>
</protein>
<gene>
    <name evidence="1" type="ORF">ACFPQB_17520</name>
</gene>
<proteinExistence type="predicted"/>
<evidence type="ECO:0000313" key="1">
    <source>
        <dbReference type="EMBL" id="MFC5730725.1"/>
    </source>
</evidence>
<name>A0ABW0ZQG1_9ACTN</name>
<reference evidence="2" key="1">
    <citation type="journal article" date="2019" name="Int. J. Syst. Evol. Microbiol.">
        <title>The Global Catalogue of Microorganisms (GCM) 10K type strain sequencing project: providing services to taxonomists for standard genome sequencing and annotation.</title>
        <authorList>
            <consortium name="The Broad Institute Genomics Platform"/>
            <consortium name="The Broad Institute Genome Sequencing Center for Infectious Disease"/>
            <person name="Wu L."/>
            <person name="Ma J."/>
        </authorList>
    </citation>
    <scope>NUCLEOTIDE SEQUENCE [LARGE SCALE GENOMIC DNA]</scope>
    <source>
        <strain evidence="2">YIM 94188</strain>
    </source>
</reference>
<dbReference type="RefSeq" id="WP_136432701.1">
    <property type="nucleotide sequence ID" value="NZ_JBHSNS010000010.1"/>
</dbReference>